<dbReference type="PANTHER" id="PTHR42781">
    <property type="entry name" value="SPERMIDINE/PUTRESCINE IMPORT ATP-BINDING PROTEIN POTA"/>
    <property type="match status" value="1"/>
</dbReference>
<dbReference type="GO" id="GO:0005524">
    <property type="term" value="F:ATP binding"/>
    <property type="evidence" value="ECO:0007669"/>
    <property type="project" value="InterPro"/>
</dbReference>
<organism evidence="3 4">
    <name type="scientific">Caloramator fervidus</name>
    <dbReference type="NCBI Taxonomy" id="29344"/>
    <lineage>
        <taxon>Bacteria</taxon>
        <taxon>Bacillati</taxon>
        <taxon>Bacillota</taxon>
        <taxon>Clostridia</taxon>
        <taxon>Eubacteriales</taxon>
        <taxon>Clostridiaceae</taxon>
        <taxon>Caloramator</taxon>
    </lineage>
</organism>
<evidence type="ECO:0000313" key="4">
    <source>
        <dbReference type="Proteomes" id="UP000242850"/>
    </source>
</evidence>
<proteinExistence type="predicted"/>
<dbReference type="PROSITE" id="PS50893">
    <property type="entry name" value="ABC_TRANSPORTER_2"/>
    <property type="match status" value="1"/>
</dbReference>
<sequence>MLPPEKRSVSTVFQNYALFPHMNVIENVIYGLKYKGYYKKSKQIEMALEILNNLGLNGYEKKYINELSGGQQQRVAIARSLILNPKVLLLDEPFSNLDASLRIKMRDELKEIQKRFNVTMIFVTHDQEEAMEISDRIVVMEKGKVVQIGTPEEVYFNPNQMPILVGI</sequence>
<dbReference type="RefSeq" id="WP_242971218.1">
    <property type="nucleotide sequence ID" value="NZ_FNUK01000036.1"/>
</dbReference>
<dbReference type="AlphaFoldDB" id="A0A1H5XS77"/>
<protein>
    <submittedName>
        <fullName evidence="3">ABC transporter</fullName>
    </submittedName>
</protein>
<dbReference type="Gene3D" id="3.40.50.300">
    <property type="entry name" value="P-loop containing nucleotide triphosphate hydrolases"/>
    <property type="match status" value="1"/>
</dbReference>
<keyword evidence="1" id="KW-0813">Transport</keyword>
<name>A0A1H5XS77_9CLOT</name>
<keyword evidence="4" id="KW-1185">Reference proteome</keyword>
<dbReference type="GO" id="GO:0016887">
    <property type="term" value="F:ATP hydrolysis activity"/>
    <property type="evidence" value="ECO:0007669"/>
    <property type="project" value="InterPro"/>
</dbReference>
<dbReference type="Proteomes" id="UP000242850">
    <property type="component" value="Unassembled WGS sequence"/>
</dbReference>
<accession>A0A1H5XS77</accession>
<gene>
    <name evidence="3" type="ORF">SAMN05660865_01851</name>
</gene>
<dbReference type="EMBL" id="FNUK01000036">
    <property type="protein sequence ID" value="SEG14581.1"/>
    <property type="molecule type" value="Genomic_DNA"/>
</dbReference>
<dbReference type="PANTHER" id="PTHR42781:SF4">
    <property type="entry name" value="SPERMIDINE_PUTRESCINE IMPORT ATP-BINDING PROTEIN POTA"/>
    <property type="match status" value="1"/>
</dbReference>
<reference evidence="4" key="1">
    <citation type="submission" date="2016-10" db="EMBL/GenBank/DDBJ databases">
        <authorList>
            <person name="Varghese N."/>
            <person name="Submissions S."/>
        </authorList>
    </citation>
    <scope>NUCLEOTIDE SEQUENCE [LARGE SCALE GENOMIC DNA]</scope>
    <source>
        <strain evidence="4">DSM 5463</strain>
    </source>
</reference>
<dbReference type="Pfam" id="PF00005">
    <property type="entry name" value="ABC_tran"/>
    <property type="match status" value="1"/>
</dbReference>
<evidence type="ECO:0000259" key="2">
    <source>
        <dbReference type="PROSITE" id="PS50893"/>
    </source>
</evidence>
<dbReference type="InterPro" id="IPR027417">
    <property type="entry name" value="P-loop_NTPase"/>
</dbReference>
<dbReference type="SUPFAM" id="SSF52540">
    <property type="entry name" value="P-loop containing nucleoside triphosphate hydrolases"/>
    <property type="match status" value="1"/>
</dbReference>
<dbReference type="InterPro" id="IPR003439">
    <property type="entry name" value="ABC_transporter-like_ATP-bd"/>
</dbReference>
<dbReference type="PROSITE" id="PS00211">
    <property type="entry name" value="ABC_TRANSPORTER_1"/>
    <property type="match status" value="1"/>
</dbReference>
<evidence type="ECO:0000313" key="3">
    <source>
        <dbReference type="EMBL" id="SEG14581.1"/>
    </source>
</evidence>
<dbReference type="InterPro" id="IPR050093">
    <property type="entry name" value="ABC_SmlMolc_Importer"/>
</dbReference>
<feature type="domain" description="ABC transporter" evidence="2">
    <location>
        <begin position="2"/>
        <end position="167"/>
    </location>
</feature>
<dbReference type="InterPro" id="IPR017871">
    <property type="entry name" value="ABC_transporter-like_CS"/>
</dbReference>
<evidence type="ECO:0000256" key="1">
    <source>
        <dbReference type="ARBA" id="ARBA00022448"/>
    </source>
</evidence>